<feature type="transmembrane region" description="Helical" evidence="1">
    <location>
        <begin position="171"/>
        <end position="189"/>
    </location>
</feature>
<evidence type="ECO:0000256" key="1">
    <source>
        <dbReference type="SAM" id="Phobius"/>
    </source>
</evidence>
<proteinExistence type="predicted"/>
<evidence type="ECO:0000313" key="3">
    <source>
        <dbReference type="Proteomes" id="UP000265509"/>
    </source>
</evidence>
<feature type="transmembrane region" description="Helical" evidence="1">
    <location>
        <begin position="142"/>
        <end position="159"/>
    </location>
</feature>
<accession>A0A3L7DYA1</accession>
<keyword evidence="1" id="KW-0812">Transmembrane</keyword>
<feature type="transmembrane region" description="Helical" evidence="1">
    <location>
        <begin position="81"/>
        <end position="97"/>
    </location>
</feature>
<comment type="caution">
    <text evidence="2">The sequence shown here is derived from an EMBL/GenBank/DDBJ whole genome shotgun (WGS) entry which is preliminary data.</text>
</comment>
<feature type="transmembrane region" description="Helical" evidence="1">
    <location>
        <begin position="12"/>
        <end position="29"/>
    </location>
</feature>
<evidence type="ECO:0000313" key="2">
    <source>
        <dbReference type="EMBL" id="RLQ22578.1"/>
    </source>
</evidence>
<dbReference type="OrthoDB" id="9820801at2"/>
<keyword evidence="1" id="KW-0472">Membrane</keyword>
<dbReference type="Proteomes" id="UP000265509">
    <property type="component" value="Unassembled WGS sequence"/>
</dbReference>
<name>A0A3L7DYA1_9GAMM</name>
<sequence>MKKLDISRIEDRFPTIYITLISVLLAVGLEDVISQVRTVESNELFNWIIAIYVGGTTLAAWTGYSFIAITQVRRPRLFDSVNVFALAIGIFIINSTVGESHHWFFFATALYMFLAAYAVFYNINMLSEVMPFDMQFRDWAPCLWGTLLYSPPAALAGWLSYKDILGETAEILLALVVMTQPPLWTMSFYKMWKAAMNRAQNAR</sequence>
<dbReference type="EMBL" id="QRAN01000005">
    <property type="protein sequence ID" value="RLQ22578.1"/>
    <property type="molecule type" value="Genomic_DNA"/>
</dbReference>
<feature type="transmembrane region" description="Helical" evidence="1">
    <location>
        <begin position="103"/>
        <end position="121"/>
    </location>
</feature>
<protein>
    <submittedName>
        <fullName evidence="2">Uncharacterized protein</fullName>
    </submittedName>
</protein>
<reference evidence="2 3" key="1">
    <citation type="submission" date="2018-07" db="EMBL/GenBank/DDBJ databases">
        <title>Halioglobus sp. genome submission.</title>
        <authorList>
            <person name="Ye M.-Q."/>
            <person name="Du Z.-J."/>
        </authorList>
    </citation>
    <scope>NUCLEOTIDE SEQUENCE [LARGE SCALE GENOMIC DNA]</scope>
    <source>
        <strain evidence="2 3">U0301</strain>
    </source>
</reference>
<feature type="transmembrane region" description="Helical" evidence="1">
    <location>
        <begin position="49"/>
        <end position="69"/>
    </location>
</feature>
<organism evidence="2 3">
    <name type="scientific">Seongchinamella sediminis</name>
    <dbReference type="NCBI Taxonomy" id="2283635"/>
    <lineage>
        <taxon>Bacteria</taxon>
        <taxon>Pseudomonadati</taxon>
        <taxon>Pseudomonadota</taxon>
        <taxon>Gammaproteobacteria</taxon>
        <taxon>Cellvibrionales</taxon>
        <taxon>Halieaceae</taxon>
        <taxon>Seongchinamella</taxon>
    </lineage>
</organism>
<keyword evidence="3" id="KW-1185">Reference proteome</keyword>
<dbReference type="AlphaFoldDB" id="A0A3L7DYA1"/>
<keyword evidence="1" id="KW-1133">Transmembrane helix</keyword>
<gene>
    <name evidence="2" type="ORF">DWB85_06220</name>
</gene>
<dbReference type="RefSeq" id="WP_117953349.1">
    <property type="nucleotide sequence ID" value="NZ_QRAN01000005.1"/>
</dbReference>